<organism evidence="1 2">
    <name type="scientific">Oryzias latipes</name>
    <name type="common">Japanese rice fish</name>
    <name type="synonym">Japanese killifish</name>
    <dbReference type="NCBI Taxonomy" id="8090"/>
    <lineage>
        <taxon>Eukaryota</taxon>
        <taxon>Metazoa</taxon>
        <taxon>Chordata</taxon>
        <taxon>Craniata</taxon>
        <taxon>Vertebrata</taxon>
        <taxon>Euteleostomi</taxon>
        <taxon>Actinopterygii</taxon>
        <taxon>Neopterygii</taxon>
        <taxon>Teleostei</taxon>
        <taxon>Neoteleostei</taxon>
        <taxon>Acanthomorphata</taxon>
        <taxon>Ovalentaria</taxon>
        <taxon>Atherinomorphae</taxon>
        <taxon>Beloniformes</taxon>
        <taxon>Adrianichthyidae</taxon>
        <taxon>Oryziinae</taxon>
        <taxon>Oryzias</taxon>
    </lineage>
</organism>
<dbReference type="GeneTree" id="ENSGT00940000171293"/>
<dbReference type="InParanoid" id="A0A3B3H4E0"/>
<keyword evidence="2" id="KW-1185">Reference proteome</keyword>
<name>A0A3B3H4E0_ORYLA</name>
<protein>
    <submittedName>
        <fullName evidence="1">Uncharacterized protein</fullName>
    </submittedName>
</protein>
<dbReference type="AlphaFoldDB" id="A0A3B3H4E0"/>
<accession>A0A3B3H4E0</accession>
<sequence>MDSMQELIPFAKEMLRQKPGRGLLKIYLLGSVLAVLGTHLGDSLLLQRSSHCLESCIHLASKKKLYKLKKSKLMLHISSILLRLQDLPSQTCENH</sequence>
<dbReference type="Proteomes" id="UP000001038">
    <property type="component" value="Chromosome 5"/>
</dbReference>
<reference evidence="1 2" key="1">
    <citation type="journal article" date="2007" name="Nature">
        <title>The medaka draft genome and insights into vertebrate genome evolution.</title>
        <authorList>
            <person name="Kasahara M."/>
            <person name="Naruse K."/>
            <person name="Sasaki S."/>
            <person name="Nakatani Y."/>
            <person name="Qu W."/>
            <person name="Ahsan B."/>
            <person name="Yamada T."/>
            <person name="Nagayasu Y."/>
            <person name="Doi K."/>
            <person name="Kasai Y."/>
            <person name="Jindo T."/>
            <person name="Kobayashi D."/>
            <person name="Shimada A."/>
            <person name="Toyoda A."/>
            <person name="Kuroki Y."/>
            <person name="Fujiyama A."/>
            <person name="Sasaki T."/>
            <person name="Shimizu A."/>
            <person name="Asakawa S."/>
            <person name="Shimizu N."/>
            <person name="Hashimoto S."/>
            <person name="Yang J."/>
            <person name="Lee Y."/>
            <person name="Matsushima K."/>
            <person name="Sugano S."/>
            <person name="Sakaizumi M."/>
            <person name="Narita T."/>
            <person name="Ohishi K."/>
            <person name="Haga S."/>
            <person name="Ohta F."/>
            <person name="Nomoto H."/>
            <person name="Nogata K."/>
            <person name="Morishita T."/>
            <person name="Endo T."/>
            <person name="Shin-I T."/>
            <person name="Takeda H."/>
            <person name="Morishita S."/>
            <person name="Kohara Y."/>
        </authorList>
    </citation>
    <scope>NUCLEOTIDE SEQUENCE [LARGE SCALE GENOMIC DNA]</scope>
    <source>
        <strain evidence="1 2">Hd-rR</strain>
    </source>
</reference>
<proteinExistence type="predicted"/>
<reference evidence="1" key="3">
    <citation type="submission" date="2025-09" db="UniProtKB">
        <authorList>
            <consortium name="Ensembl"/>
        </authorList>
    </citation>
    <scope>IDENTIFICATION</scope>
    <source>
        <strain evidence="1">Hd-rR</strain>
    </source>
</reference>
<dbReference type="PANTHER" id="PTHR15570:SF2">
    <property type="entry name" value="G0_G1 SWITCH PROTEIN 2"/>
    <property type="match status" value="1"/>
</dbReference>
<dbReference type="Ensembl" id="ENSORLT00000036778.1">
    <property type="protein sequence ID" value="ENSORLP00000026087.1"/>
    <property type="gene ID" value="ENSORLG00000029505.1"/>
</dbReference>
<dbReference type="Pfam" id="PF15103">
    <property type="entry name" value="G0-G1_switch_2"/>
    <property type="match status" value="1"/>
</dbReference>
<evidence type="ECO:0000313" key="2">
    <source>
        <dbReference type="Proteomes" id="UP000001038"/>
    </source>
</evidence>
<dbReference type="STRING" id="8090.ENSORLP00000026087"/>
<dbReference type="InterPro" id="IPR016821">
    <property type="entry name" value="G0S2"/>
</dbReference>
<dbReference type="Bgee" id="ENSORLG00000029505">
    <property type="expression patterns" value="Expressed in intestine and 8 other cell types or tissues"/>
</dbReference>
<dbReference type="PANTHER" id="PTHR15570">
    <property type="entry name" value="G0/G1 SWITCH PROTEIN 2"/>
    <property type="match status" value="1"/>
</dbReference>
<evidence type="ECO:0000313" key="1">
    <source>
        <dbReference type="Ensembl" id="ENSORLP00000026087.1"/>
    </source>
</evidence>
<reference evidence="1" key="2">
    <citation type="submission" date="2025-08" db="UniProtKB">
        <authorList>
            <consortium name="Ensembl"/>
        </authorList>
    </citation>
    <scope>IDENTIFICATION</scope>
    <source>
        <strain evidence="1">Hd-rR</strain>
    </source>
</reference>